<dbReference type="AlphaFoldDB" id="A0A4Z2JHD6"/>
<evidence type="ECO:0000313" key="1">
    <source>
        <dbReference type="EMBL" id="TNN89590.1"/>
    </source>
</evidence>
<evidence type="ECO:0000313" key="2">
    <source>
        <dbReference type="Proteomes" id="UP000314294"/>
    </source>
</evidence>
<sequence>MARTPPLASKLQAVGTHVNMEGAALSAVTAAGEQCRAAAVSWPLGEPTPPSIHLSAPILQSSPVYSMC</sequence>
<protein>
    <submittedName>
        <fullName evidence="1">Uncharacterized protein</fullName>
    </submittedName>
</protein>
<reference evidence="1 2" key="1">
    <citation type="submission" date="2019-03" db="EMBL/GenBank/DDBJ databases">
        <title>First draft genome of Liparis tanakae, snailfish: a comprehensive survey of snailfish specific genes.</title>
        <authorList>
            <person name="Kim W."/>
            <person name="Song I."/>
            <person name="Jeong J.-H."/>
            <person name="Kim D."/>
            <person name="Kim S."/>
            <person name="Ryu S."/>
            <person name="Song J.Y."/>
            <person name="Lee S.K."/>
        </authorList>
    </citation>
    <scope>NUCLEOTIDE SEQUENCE [LARGE SCALE GENOMIC DNA]</scope>
    <source>
        <tissue evidence="1">Muscle</tissue>
    </source>
</reference>
<keyword evidence="2" id="KW-1185">Reference proteome</keyword>
<dbReference type="Proteomes" id="UP000314294">
    <property type="component" value="Unassembled WGS sequence"/>
</dbReference>
<dbReference type="EMBL" id="SRLO01000001">
    <property type="protein sequence ID" value="TNN89590.1"/>
    <property type="molecule type" value="Genomic_DNA"/>
</dbReference>
<gene>
    <name evidence="1" type="ORF">EYF80_000193</name>
</gene>
<organism evidence="1 2">
    <name type="scientific">Liparis tanakae</name>
    <name type="common">Tanaka's snailfish</name>
    <dbReference type="NCBI Taxonomy" id="230148"/>
    <lineage>
        <taxon>Eukaryota</taxon>
        <taxon>Metazoa</taxon>
        <taxon>Chordata</taxon>
        <taxon>Craniata</taxon>
        <taxon>Vertebrata</taxon>
        <taxon>Euteleostomi</taxon>
        <taxon>Actinopterygii</taxon>
        <taxon>Neopterygii</taxon>
        <taxon>Teleostei</taxon>
        <taxon>Neoteleostei</taxon>
        <taxon>Acanthomorphata</taxon>
        <taxon>Eupercaria</taxon>
        <taxon>Perciformes</taxon>
        <taxon>Cottioidei</taxon>
        <taxon>Cottales</taxon>
        <taxon>Liparidae</taxon>
        <taxon>Liparis</taxon>
    </lineage>
</organism>
<proteinExistence type="predicted"/>
<name>A0A4Z2JHD6_9TELE</name>
<accession>A0A4Z2JHD6</accession>
<comment type="caution">
    <text evidence="1">The sequence shown here is derived from an EMBL/GenBank/DDBJ whole genome shotgun (WGS) entry which is preliminary data.</text>
</comment>